<keyword evidence="2" id="KW-0808">Transferase</keyword>
<dbReference type="InterPro" id="IPR000182">
    <property type="entry name" value="GNAT_dom"/>
</dbReference>
<dbReference type="SUPFAM" id="SSF55729">
    <property type="entry name" value="Acyl-CoA N-acyltransferases (Nat)"/>
    <property type="match status" value="1"/>
</dbReference>
<protein>
    <submittedName>
        <fullName evidence="2">RimJ/RimL family protein N-acetyltransferase</fullName>
    </submittedName>
</protein>
<dbReference type="Proteomes" id="UP000238157">
    <property type="component" value="Unassembled WGS sequence"/>
</dbReference>
<dbReference type="EMBL" id="PVTR01000002">
    <property type="protein sequence ID" value="PRY89603.1"/>
    <property type="molecule type" value="Genomic_DNA"/>
</dbReference>
<dbReference type="Pfam" id="PF13302">
    <property type="entry name" value="Acetyltransf_3"/>
    <property type="match status" value="1"/>
</dbReference>
<dbReference type="Gene3D" id="3.40.630.30">
    <property type="match status" value="1"/>
</dbReference>
<organism evidence="2 3">
    <name type="scientific">Mongoliibacter ruber</name>
    <dbReference type="NCBI Taxonomy" id="1750599"/>
    <lineage>
        <taxon>Bacteria</taxon>
        <taxon>Pseudomonadati</taxon>
        <taxon>Bacteroidota</taxon>
        <taxon>Cytophagia</taxon>
        <taxon>Cytophagales</taxon>
        <taxon>Cyclobacteriaceae</taxon>
        <taxon>Mongoliibacter</taxon>
    </lineage>
</organism>
<gene>
    <name evidence="2" type="ORF">CLW00_10279</name>
</gene>
<evidence type="ECO:0000313" key="2">
    <source>
        <dbReference type="EMBL" id="PRY89603.1"/>
    </source>
</evidence>
<dbReference type="PANTHER" id="PTHR43328:SF1">
    <property type="entry name" value="N-ACETYLTRANSFERASE DOMAIN-CONTAINING PROTEIN"/>
    <property type="match status" value="1"/>
</dbReference>
<dbReference type="PANTHER" id="PTHR43328">
    <property type="entry name" value="ACETYLTRANSFERASE-RELATED"/>
    <property type="match status" value="1"/>
</dbReference>
<dbReference type="RefSeq" id="WP_106132311.1">
    <property type="nucleotide sequence ID" value="NZ_PVTR01000002.1"/>
</dbReference>
<accession>A0A2T0WSC2</accession>
<feature type="domain" description="N-acetyltransferase" evidence="1">
    <location>
        <begin position="17"/>
        <end position="174"/>
    </location>
</feature>
<dbReference type="GO" id="GO:0016747">
    <property type="term" value="F:acyltransferase activity, transferring groups other than amino-acyl groups"/>
    <property type="evidence" value="ECO:0007669"/>
    <property type="project" value="InterPro"/>
</dbReference>
<evidence type="ECO:0000259" key="1">
    <source>
        <dbReference type="PROSITE" id="PS51186"/>
    </source>
</evidence>
<name>A0A2T0WSC2_9BACT</name>
<evidence type="ECO:0000313" key="3">
    <source>
        <dbReference type="Proteomes" id="UP000238157"/>
    </source>
</evidence>
<keyword evidence="3" id="KW-1185">Reference proteome</keyword>
<proteinExistence type="predicted"/>
<dbReference type="AlphaFoldDB" id="A0A2T0WSC2"/>
<dbReference type="OrthoDB" id="9788916at2"/>
<sequence>MKISGKNNIELVSWNEKHFHNLYPLANNPNIAKNLRDSFPSPYTIHDARHWIEHNQKFNPAQNFAIEFEGNLAGSVGCEIGKDELRTNMEIGFWLGEAFWGKGIATEAVTLFTEYALDKFPEIKRIFAQVYDSNVTCMRVLENAGFEPEAIIRHGYIKHGKVGDLFQYVIIRDEVEKFD</sequence>
<dbReference type="InterPro" id="IPR016181">
    <property type="entry name" value="Acyl_CoA_acyltransferase"/>
</dbReference>
<comment type="caution">
    <text evidence="2">The sequence shown here is derived from an EMBL/GenBank/DDBJ whole genome shotgun (WGS) entry which is preliminary data.</text>
</comment>
<dbReference type="PROSITE" id="PS51186">
    <property type="entry name" value="GNAT"/>
    <property type="match status" value="1"/>
</dbReference>
<reference evidence="2 3" key="1">
    <citation type="submission" date="2018-03" db="EMBL/GenBank/DDBJ databases">
        <title>Genomic Encyclopedia of Archaeal and Bacterial Type Strains, Phase II (KMG-II): from individual species to whole genera.</title>
        <authorList>
            <person name="Goeker M."/>
        </authorList>
    </citation>
    <scope>NUCLEOTIDE SEQUENCE [LARGE SCALE GENOMIC DNA]</scope>
    <source>
        <strain evidence="2 3">DSM 27929</strain>
    </source>
</reference>